<dbReference type="Gene3D" id="1.10.10.10">
    <property type="entry name" value="Winged helix-like DNA-binding domain superfamily/Winged helix DNA-binding domain"/>
    <property type="match status" value="2"/>
</dbReference>
<keyword evidence="8" id="KW-1185">Reference proteome</keyword>
<keyword evidence="2" id="KW-0805">Transcription regulation</keyword>
<dbReference type="Gene3D" id="1.10.1790.10">
    <property type="entry name" value="PRD domain"/>
    <property type="match status" value="1"/>
</dbReference>
<dbReference type="Gene3D" id="3.40.930.10">
    <property type="entry name" value="Mannitol-specific EII, Chain A"/>
    <property type="match status" value="1"/>
</dbReference>
<dbReference type="Pfam" id="PF08279">
    <property type="entry name" value="HTH_11"/>
    <property type="match status" value="1"/>
</dbReference>
<evidence type="ECO:0000256" key="2">
    <source>
        <dbReference type="ARBA" id="ARBA00023015"/>
    </source>
</evidence>
<keyword evidence="7" id="KW-0762">Sugar transport</keyword>
<evidence type="ECO:0000256" key="4">
    <source>
        <dbReference type="ARBA" id="ARBA00023163"/>
    </source>
</evidence>
<dbReference type="InterPro" id="IPR013196">
    <property type="entry name" value="HTH_11"/>
</dbReference>
<dbReference type="InterPro" id="IPR036634">
    <property type="entry name" value="PRD_sf"/>
</dbReference>
<evidence type="ECO:0000313" key="7">
    <source>
        <dbReference type="EMBL" id="UZX29327.1"/>
    </source>
</evidence>
<reference evidence="7" key="1">
    <citation type="submission" date="2021-09" db="EMBL/GenBank/DDBJ databases">
        <title>Lactobacillus species from Apis mellifera, Switzerland.</title>
        <authorList>
            <person name="Pfister J."/>
            <person name="Brown A."/>
            <person name="Neumann P."/>
            <person name="Collaud A."/>
            <person name="Retschnig G."/>
            <person name="Perreten V."/>
        </authorList>
    </citation>
    <scope>NUCLEOTIDE SEQUENCE</scope>
    <source>
        <strain evidence="7">IBH002</strain>
    </source>
</reference>
<keyword evidence="3" id="KW-0010">Activator</keyword>
<protein>
    <submittedName>
        <fullName evidence="7">PTS sugar transporter subunit IIA</fullName>
    </submittedName>
</protein>
<evidence type="ECO:0000259" key="5">
    <source>
        <dbReference type="PROSITE" id="PS51094"/>
    </source>
</evidence>
<dbReference type="CDD" id="cd00211">
    <property type="entry name" value="PTS_IIA_fru"/>
    <property type="match status" value="1"/>
</dbReference>
<dbReference type="GO" id="GO:0006355">
    <property type="term" value="P:regulation of DNA-templated transcription"/>
    <property type="evidence" value="ECO:0007669"/>
    <property type="project" value="InterPro"/>
</dbReference>
<evidence type="ECO:0000256" key="3">
    <source>
        <dbReference type="ARBA" id="ARBA00023159"/>
    </source>
</evidence>
<name>A0AA47B3I9_9LACO</name>
<proteinExistence type="predicted"/>
<evidence type="ECO:0000259" key="6">
    <source>
        <dbReference type="PROSITE" id="PS51372"/>
    </source>
</evidence>
<dbReference type="Pfam" id="PF00874">
    <property type="entry name" value="PRD"/>
    <property type="match status" value="1"/>
</dbReference>
<dbReference type="Pfam" id="PF05043">
    <property type="entry name" value="Mga"/>
    <property type="match status" value="1"/>
</dbReference>
<dbReference type="PANTHER" id="PTHR30185:SF13">
    <property type="entry name" value="LICABCH OPERON REGULATOR-RELATED"/>
    <property type="match status" value="1"/>
</dbReference>
<dbReference type="EMBL" id="CP084389">
    <property type="protein sequence ID" value="UZX29327.1"/>
    <property type="molecule type" value="Genomic_DNA"/>
</dbReference>
<sequence>MQVQFNQSQLKIIDLLVKVKYFMTVGDMSEKVKVSERSVYKNLSSLNKKLKTLDIEGTRNVYGQGYYLSEKSKQQIQKYLATESSSKYSSLERQYIVFINLLIDSRFSVQKIAQGCGVSKQTILKDIQSLKQKMKSFEITIVSNYRGHFLQGQEIKIRQFLFSWLYSDHELAGIYETREIKELKVLISQWLSSFENSNNIIYSDEFIYVFANFYALILKRIFNNNAVLKGKKYPISAKLQETPEYKFSSSFLSILLGDRYSEFENNYLTSVLLGGQKRKLPKDSINTEISKIVYVIINSFKNLADCAFKDENKLHQDLVVHLATTFFRVKYRQQYQNNDFDSIKENYPDIYIYTKMSIHPFERFIGASLNDYEVGLISIYFASEISRKNENDPKVLLVSSGSNGSAGFLMTQMVEQYPNVNFSLPIAPSELTNRPIEERAIITNISLTDTKLPWLKVNSVLTSKDFENIDNFFQLNGITNSENLQTEFKAIMETIYDNTNVIHGKALEKGIKQILVDKKKHEKKKKRTGPLLSEVLTEDKIKFSHDKTLNWEQAIELCSQPLLTAGNITKSYVTAMINNVKDNGPYINIGTEIALAHARPSQGVNRLGMSLLLLDHDIDLVDKEHKIKLIIVLAAQDSTSHLRALSELAKILGNKEDVSKIMNAKNASEIEELIKKGEK</sequence>
<feature type="domain" description="PTS EIIA type-2" evidence="5">
    <location>
        <begin position="534"/>
        <end position="677"/>
    </location>
</feature>
<dbReference type="RefSeq" id="WP_046327542.1">
    <property type="nucleotide sequence ID" value="NZ_CP084389.1"/>
</dbReference>
<evidence type="ECO:0000256" key="1">
    <source>
        <dbReference type="ARBA" id="ARBA00022737"/>
    </source>
</evidence>
<dbReference type="PROSITE" id="PS51372">
    <property type="entry name" value="PRD_2"/>
    <property type="match status" value="1"/>
</dbReference>
<keyword evidence="1" id="KW-0677">Repeat</keyword>
<dbReference type="AlphaFoldDB" id="A0AA47B3I9"/>
<dbReference type="SUPFAM" id="SSF55804">
    <property type="entry name" value="Phoshotransferase/anion transport protein"/>
    <property type="match status" value="1"/>
</dbReference>
<dbReference type="Pfam" id="PF00359">
    <property type="entry name" value="PTS_EIIA_2"/>
    <property type="match status" value="1"/>
</dbReference>
<dbReference type="PANTHER" id="PTHR30185">
    <property type="entry name" value="CRYPTIC BETA-GLUCOSIDE BGL OPERON ANTITERMINATOR"/>
    <property type="match status" value="1"/>
</dbReference>
<keyword evidence="7" id="KW-0813">Transport</keyword>
<dbReference type="InterPro" id="IPR011608">
    <property type="entry name" value="PRD"/>
</dbReference>
<dbReference type="InterPro" id="IPR016152">
    <property type="entry name" value="PTrfase/Anion_transptr"/>
</dbReference>
<gene>
    <name evidence="7" type="ORF">LDX53_07060</name>
</gene>
<dbReference type="PROSITE" id="PS51094">
    <property type="entry name" value="PTS_EIIA_TYPE_2"/>
    <property type="match status" value="1"/>
</dbReference>
<dbReference type="InterPro" id="IPR002178">
    <property type="entry name" value="PTS_EIIA_type-2_dom"/>
</dbReference>
<dbReference type="InterPro" id="IPR007737">
    <property type="entry name" value="Mga_HTH"/>
</dbReference>
<dbReference type="InterPro" id="IPR036388">
    <property type="entry name" value="WH-like_DNA-bd_sf"/>
</dbReference>
<dbReference type="Proteomes" id="UP001164557">
    <property type="component" value="Chromosome"/>
</dbReference>
<dbReference type="SUPFAM" id="SSF63520">
    <property type="entry name" value="PTS-regulatory domain, PRD"/>
    <property type="match status" value="1"/>
</dbReference>
<organism evidence="7 8">
    <name type="scientific">Lactobacillus helsingborgensis</name>
    <dbReference type="NCBI Taxonomy" id="1218494"/>
    <lineage>
        <taxon>Bacteria</taxon>
        <taxon>Bacillati</taxon>
        <taxon>Bacillota</taxon>
        <taxon>Bacilli</taxon>
        <taxon>Lactobacillales</taxon>
        <taxon>Lactobacillaceae</taxon>
        <taxon>Lactobacillus</taxon>
    </lineage>
</organism>
<dbReference type="InterPro" id="IPR050661">
    <property type="entry name" value="BglG_antiterminators"/>
</dbReference>
<accession>A0AA47B3I9</accession>
<evidence type="ECO:0000313" key="8">
    <source>
        <dbReference type="Proteomes" id="UP001164557"/>
    </source>
</evidence>
<feature type="domain" description="PRD" evidence="6">
    <location>
        <begin position="284"/>
        <end position="391"/>
    </location>
</feature>
<keyword evidence="4" id="KW-0804">Transcription</keyword>